<protein>
    <submittedName>
        <fullName evidence="1">Uncharacterized protein</fullName>
    </submittedName>
</protein>
<evidence type="ECO:0000313" key="1">
    <source>
        <dbReference type="EMBL" id="RYC66493.1"/>
    </source>
</evidence>
<dbReference type="EMBL" id="SBLB01000014">
    <property type="protein sequence ID" value="RYC66493.1"/>
    <property type="molecule type" value="Genomic_DNA"/>
</dbReference>
<proteinExistence type="predicted"/>
<keyword evidence="2" id="KW-1185">Reference proteome</keyword>
<dbReference type="RefSeq" id="WP_129606641.1">
    <property type="nucleotide sequence ID" value="NZ_SBLB01000014.1"/>
</dbReference>
<accession>A0A4Q2UBQ9</accession>
<reference evidence="1 2" key="1">
    <citation type="submission" date="2019-01" db="EMBL/GenBank/DDBJ databases">
        <title>Spirosoma flava sp. nov., a propanil-degrading bacterium isolated from herbicide-contaminated soil.</title>
        <authorList>
            <person name="Zhang L."/>
            <person name="Jiang J.-D."/>
        </authorList>
    </citation>
    <scope>NUCLEOTIDE SEQUENCE [LARGE SCALE GENOMIC DNA]</scope>
    <source>
        <strain evidence="1 2">TY50</strain>
    </source>
</reference>
<dbReference type="Proteomes" id="UP000290407">
    <property type="component" value="Unassembled WGS sequence"/>
</dbReference>
<dbReference type="AlphaFoldDB" id="A0A4Q2UBQ9"/>
<comment type="caution">
    <text evidence="1">The sequence shown here is derived from an EMBL/GenBank/DDBJ whole genome shotgun (WGS) entry which is preliminary data.</text>
</comment>
<evidence type="ECO:0000313" key="2">
    <source>
        <dbReference type="Proteomes" id="UP000290407"/>
    </source>
</evidence>
<organism evidence="1 2">
    <name type="scientific">Spirosoma sordidisoli</name>
    <dbReference type="NCBI Taxonomy" id="2502893"/>
    <lineage>
        <taxon>Bacteria</taxon>
        <taxon>Pseudomonadati</taxon>
        <taxon>Bacteroidota</taxon>
        <taxon>Cytophagia</taxon>
        <taxon>Cytophagales</taxon>
        <taxon>Cytophagaceae</taxon>
        <taxon>Spirosoma</taxon>
    </lineage>
</organism>
<gene>
    <name evidence="1" type="ORF">EQG79_29415</name>
</gene>
<name>A0A4Q2UBQ9_9BACT</name>
<sequence>MTTTMTLELELEIVFSHTPGTSADYWHPGDPAEVDIKAVKLGTHLIPLSCFSSDDQEAIQEAALTEAEEYEPDYN</sequence>